<feature type="non-terminal residue" evidence="2">
    <location>
        <position position="1"/>
    </location>
</feature>
<reference evidence="2" key="1">
    <citation type="submission" date="2018-05" db="EMBL/GenBank/DDBJ databases">
        <authorList>
            <person name="Lanie J.A."/>
            <person name="Ng W.-L."/>
            <person name="Kazmierczak K.M."/>
            <person name="Andrzejewski T.M."/>
            <person name="Davidsen T.M."/>
            <person name="Wayne K.J."/>
            <person name="Tettelin H."/>
            <person name="Glass J.I."/>
            <person name="Rusch D."/>
            <person name="Podicherti R."/>
            <person name="Tsui H.-C.T."/>
            <person name="Winkler M.E."/>
        </authorList>
    </citation>
    <scope>NUCLEOTIDE SEQUENCE</scope>
</reference>
<proteinExistence type="predicted"/>
<sequence length="353" mass="39930">DGPDWILAIVLLTSIVGIVLILYKVASIEVSGFFASSVSFLMVISVIALTFVGLRRVYFDQRYQGNNSALHVMRTQVETTALPDPVIFLNNRTYFDYMLNFYKGDSIWYTLELNPNELIDNYRNVPPSNTDPIDLLHRDAWSPVDYFGRQHQTMILVMETGAYHSNVVRTMEWWMHSEFHAIQNRDYADDVRTISFSSVTSPGRDVVPEFRLGVFLGEDIVLRGYDANPPPGLVRPGNILNLSIQWEALQDISQRYTIGTYLMSPQGTIELQNDSEPVGGFWPTQQWNAGDVIRHNVAFVLPDDLPPGHYAVWAVMYSTGDGYRLPVSDETATAIRDHVELYTIEVARIGIGG</sequence>
<gene>
    <name evidence="2" type="ORF">METZ01_LOCUS196076</name>
</gene>
<evidence type="ECO:0000256" key="1">
    <source>
        <dbReference type="SAM" id="Phobius"/>
    </source>
</evidence>
<keyword evidence="1" id="KW-0472">Membrane</keyword>
<protein>
    <submittedName>
        <fullName evidence="2">Uncharacterized protein</fullName>
    </submittedName>
</protein>
<accession>A0A382DYN9</accession>
<keyword evidence="1" id="KW-0812">Transmembrane</keyword>
<feature type="transmembrane region" description="Helical" evidence="1">
    <location>
        <begin position="6"/>
        <end position="26"/>
    </location>
</feature>
<dbReference type="EMBL" id="UINC01041654">
    <property type="protein sequence ID" value="SVB43222.1"/>
    <property type="molecule type" value="Genomic_DNA"/>
</dbReference>
<evidence type="ECO:0000313" key="2">
    <source>
        <dbReference type="EMBL" id="SVB43222.1"/>
    </source>
</evidence>
<organism evidence="2">
    <name type="scientific">marine metagenome</name>
    <dbReference type="NCBI Taxonomy" id="408172"/>
    <lineage>
        <taxon>unclassified sequences</taxon>
        <taxon>metagenomes</taxon>
        <taxon>ecological metagenomes</taxon>
    </lineage>
</organism>
<feature type="transmembrane region" description="Helical" evidence="1">
    <location>
        <begin position="33"/>
        <end position="54"/>
    </location>
</feature>
<dbReference type="AlphaFoldDB" id="A0A382DYN9"/>
<name>A0A382DYN9_9ZZZZ</name>
<keyword evidence="1" id="KW-1133">Transmembrane helix</keyword>